<dbReference type="GO" id="GO:0006511">
    <property type="term" value="P:ubiquitin-dependent protein catabolic process"/>
    <property type="evidence" value="ECO:0007669"/>
    <property type="project" value="InterPro"/>
</dbReference>
<feature type="domain" description="SKP1 component POZ" evidence="2">
    <location>
        <begin position="47"/>
        <end position="70"/>
    </location>
</feature>
<dbReference type="Pfam" id="PF03931">
    <property type="entry name" value="Skp1_POZ"/>
    <property type="match status" value="1"/>
</dbReference>
<dbReference type="Gene3D" id="3.30.60.300">
    <property type="match status" value="1"/>
</dbReference>
<dbReference type="InterPro" id="IPR011333">
    <property type="entry name" value="SKP1/BTB/POZ_sf"/>
</dbReference>
<reference evidence="3 4" key="1">
    <citation type="submission" date="2018-09" db="EMBL/GenBank/DDBJ databases">
        <title>A high-quality reference genome of wild soybean provides a powerful tool to mine soybean genomes.</title>
        <authorList>
            <person name="Xie M."/>
            <person name="Chung C.Y.L."/>
            <person name="Li M.-W."/>
            <person name="Wong F.-L."/>
            <person name="Chan T.-F."/>
            <person name="Lam H.-M."/>
        </authorList>
    </citation>
    <scope>NUCLEOTIDE SEQUENCE [LARGE SCALE GENOMIC DNA]</scope>
    <source>
        <strain evidence="4">cv. W05</strain>
        <tissue evidence="3">Hypocotyl of etiolated seedlings</tissue>
    </source>
</reference>
<dbReference type="InterPro" id="IPR016073">
    <property type="entry name" value="Skp1_comp_POZ"/>
</dbReference>
<accession>A0A445GVQ9</accession>
<evidence type="ECO:0000313" key="3">
    <source>
        <dbReference type="EMBL" id="RZB65272.1"/>
    </source>
</evidence>
<comment type="pathway">
    <text evidence="1">Protein modification; protein ubiquitination.</text>
</comment>
<dbReference type="EMBL" id="QZWG01000015">
    <property type="protein sequence ID" value="RZB65272.1"/>
    <property type="molecule type" value="Genomic_DNA"/>
</dbReference>
<evidence type="ECO:0000256" key="1">
    <source>
        <dbReference type="ARBA" id="ARBA00004906"/>
    </source>
</evidence>
<organism evidence="3 4">
    <name type="scientific">Glycine soja</name>
    <name type="common">Wild soybean</name>
    <dbReference type="NCBI Taxonomy" id="3848"/>
    <lineage>
        <taxon>Eukaryota</taxon>
        <taxon>Viridiplantae</taxon>
        <taxon>Streptophyta</taxon>
        <taxon>Embryophyta</taxon>
        <taxon>Tracheophyta</taxon>
        <taxon>Spermatophyta</taxon>
        <taxon>Magnoliopsida</taxon>
        <taxon>eudicotyledons</taxon>
        <taxon>Gunneridae</taxon>
        <taxon>Pentapetalae</taxon>
        <taxon>rosids</taxon>
        <taxon>fabids</taxon>
        <taxon>Fabales</taxon>
        <taxon>Fabaceae</taxon>
        <taxon>Papilionoideae</taxon>
        <taxon>50 kb inversion clade</taxon>
        <taxon>NPAAA clade</taxon>
        <taxon>indigoferoid/millettioid clade</taxon>
        <taxon>Phaseoleae</taxon>
        <taxon>Glycine</taxon>
        <taxon>Glycine subgen. Soja</taxon>
    </lineage>
</organism>
<dbReference type="AlphaFoldDB" id="A0A445GVQ9"/>
<proteinExistence type="predicted"/>
<comment type="caution">
    <text evidence="3">The sequence shown here is derived from an EMBL/GenBank/DDBJ whole genome shotgun (WGS) entry which is preliminary data.</text>
</comment>
<evidence type="ECO:0000313" key="4">
    <source>
        <dbReference type="Proteomes" id="UP000289340"/>
    </source>
</evidence>
<name>A0A445GVQ9_GLYSO</name>
<sequence>MYLGKVVMEKKKRAVTVLSTMEKKKLRCRKESEVTDDQAHGQRQIPDNEIPLPNVTNKILGKVIEYCKKHIEANCADEKPNEDELRLGTLISSRLIRPLFSISFWGFTKFSRADYLKYKSESKIVPVGVNVKWALTKMVVFNSIQVS</sequence>
<protein>
    <recommendedName>
        <fullName evidence="2">SKP1 component POZ domain-containing protein</fullName>
    </recommendedName>
</protein>
<dbReference type="SUPFAM" id="SSF54695">
    <property type="entry name" value="POZ domain"/>
    <property type="match status" value="1"/>
</dbReference>
<dbReference type="Gene3D" id="3.30.710.10">
    <property type="entry name" value="Potassium Channel Kv1.1, Chain A"/>
    <property type="match status" value="1"/>
</dbReference>
<gene>
    <name evidence="3" type="ORF">D0Y65_041356</name>
</gene>
<evidence type="ECO:0000259" key="2">
    <source>
        <dbReference type="Pfam" id="PF03931"/>
    </source>
</evidence>
<keyword evidence="4" id="KW-1185">Reference proteome</keyword>
<dbReference type="Proteomes" id="UP000289340">
    <property type="component" value="Chromosome 15"/>
</dbReference>